<keyword evidence="3" id="KW-0233">DNA recombination</keyword>
<dbReference type="Pfam" id="PF00589">
    <property type="entry name" value="Phage_integrase"/>
    <property type="match status" value="1"/>
</dbReference>
<evidence type="ECO:0000313" key="7">
    <source>
        <dbReference type="EMBL" id="MFB2717533.1"/>
    </source>
</evidence>
<evidence type="ECO:0000259" key="5">
    <source>
        <dbReference type="PROSITE" id="PS51898"/>
    </source>
</evidence>
<reference evidence="7 8" key="1">
    <citation type="submission" date="2024-09" db="EMBL/GenBank/DDBJ databases">
        <title>Draft genome sequences of 6 high pH adapted Marinobacter shengliensis sp. isolated from Mariana forearc serpentinite mud volcanoes.</title>
        <authorList>
            <person name="Elkassas S."/>
            <person name="Serres M."/>
            <person name="Michael N."/>
            <person name="Amina P."/>
            <person name="Teodora Z."/>
            <person name="Julie H."/>
        </authorList>
    </citation>
    <scope>NUCLEOTIDE SEQUENCE [LARGE SCALE GENOMIC DNA]</scope>
    <source>
        <strain evidence="7 8">EB4</strain>
    </source>
</reference>
<evidence type="ECO:0000256" key="3">
    <source>
        <dbReference type="ARBA" id="ARBA00023172"/>
    </source>
</evidence>
<evidence type="ECO:0000256" key="4">
    <source>
        <dbReference type="PROSITE-ProRule" id="PRU01248"/>
    </source>
</evidence>
<dbReference type="Gene3D" id="1.10.443.10">
    <property type="entry name" value="Intergrase catalytic core"/>
    <property type="match status" value="1"/>
</dbReference>
<feature type="domain" description="Core-binding (CB)" evidence="6">
    <location>
        <begin position="67"/>
        <end position="144"/>
    </location>
</feature>
<keyword evidence="1" id="KW-0229">DNA integration</keyword>
<dbReference type="InterPro" id="IPR011010">
    <property type="entry name" value="DNA_brk_join_enz"/>
</dbReference>
<dbReference type="InterPro" id="IPR044068">
    <property type="entry name" value="CB"/>
</dbReference>
<keyword evidence="8" id="KW-1185">Reference proteome</keyword>
<evidence type="ECO:0000259" key="6">
    <source>
        <dbReference type="PROSITE" id="PS51900"/>
    </source>
</evidence>
<dbReference type="RefSeq" id="WP_374815831.1">
    <property type="nucleotide sequence ID" value="NZ_JBHFLD010000036.1"/>
</dbReference>
<accession>A0ABV4WBH8</accession>
<dbReference type="CDD" id="cd00796">
    <property type="entry name" value="INT_Rci_Hp1_C"/>
    <property type="match status" value="1"/>
</dbReference>
<dbReference type="InterPro" id="IPR002104">
    <property type="entry name" value="Integrase_catalytic"/>
</dbReference>
<evidence type="ECO:0000313" key="8">
    <source>
        <dbReference type="Proteomes" id="UP001576762"/>
    </source>
</evidence>
<dbReference type="InterPro" id="IPR050090">
    <property type="entry name" value="Tyrosine_recombinase_XerCD"/>
</dbReference>
<feature type="domain" description="Tyr recombinase" evidence="5">
    <location>
        <begin position="174"/>
        <end position="347"/>
    </location>
</feature>
<keyword evidence="2 4" id="KW-0238">DNA-binding</keyword>
<evidence type="ECO:0000256" key="2">
    <source>
        <dbReference type="ARBA" id="ARBA00023125"/>
    </source>
</evidence>
<sequence>MPTITVRTRADGTKSYRAAIRLKRKGKVVYSESRTFDRKALAKDWATRRELELQEPGALNRVQHRGITIGDLIKRYQEEFGAGFGRSKSRDMDRLQGYDLANIDAIEVTSQDFVAHVMGRLKTVKPQTASNDLIWIRSVFKTARSAWGIPAAIDALNDAAETCRRERLVSKPDQRDRRPTLAELEKLLEYGKSTEARRSIPSTEIILFALFSARRQDEITRIRWADLDKRTQSVIVPDMKHPSHKMGNNRRVYLTDEAWAIIHRQPEVDERIFPYNSKSISVRFTEWCKFLGIPDLHFHDLRHECVSWLFERGWDIPRVAGVSGHTTWSSLQRYTHLSQHEPHDKYDGWSWRPAKAGKVSEDVL</sequence>
<dbReference type="SUPFAM" id="SSF56349">
    <property type="entry name" value="DNA breaking-rejoining enzymes"/>
    <property type="match status" value="1"/>
</dbReference>
<dbReference type="PROSITE" id="PS51900">
    <property type="entry name" value="CB"/>
    <property type="match status" value="1"/>
</dbReference>
<dbReference type="PANTHER" id="PTHR30349:SF94">
    <property type="entry name" value="INTEGRASE_RECOMBINASE HI_1414-RELATED"/>
    <property type="match status" value="1"/>
</dbReference>
<dbReference type="EMBL" id="JBHFLD010000036">
    <property type="protein sequence ID" value="MFB2717533.1"/>
    <property type="molecule type" value="Genomic_DNA"/>
</dbReference>
<dbReference type="PANTHER" id="PTHR30349">
    <property type="entry name" value="PHAGE INTEGRASE-RELATED"/>
    <property type="match status" value="1"/>
</dbReference>
<comment type="caution">
    <text evidence="7">The sequence shown here is derived from an EMBL/GenBank/DDBJ whole genome shotgun (WGS) entry which is preliminary data.</text>
</comment>
<name>A0ABV4WBH8_9GAMM</name>
<organism evidence="7 8">
    <name type="scientific">Marinobacter shengliensis</name>
    <dbReference type="NCBI Taxonomy" id="1389223"/>
    <lineage>
        <taxon>Bacteria</taxon>
        <taxon>Pseudomonadati</taxon>
        <taxon>Pseudomonadota</taxon>
        <taxon>Gammaproteobacteria</taxon>
        <taxon>Pseudomonadales</taxon>
        <taxon>Marinobacteraceae</taxon>
        <taxon>Marinobacter</taxon>
    </lineage>
</organism>
<dbReference type="InterPro" id="IPR013762">
    <property type="entry name" value="Integrase-like_cat_sf"/>
</dbReference>
<protein>
    <submittedName>
        <fullName evidence="7">Tyrosine-type recombinase/integrase</fullName>
    </submittedName>
</protein>
<gene>
    <name evidence="7" type="ORF">ACE05E_18810</name>
</gene>
<dbReference type="PROSITE" id="PS51898">
    <property type="entry name" value="TYR_RECOMBINASE"/>
    <property type="match status" value="1"/>
</dbReference>
<evidence type="ECO:0000256" key="1">
    <source>
        <dbReference type="ARBA" id="ARBA00022908"/>
    </source>
</evidence>
<proteinExistence type="predicted"/>
<dbReference type="Proteomes" id="UP001576762">
    <property type="component" value="Unassembled WGS sequence"/>
</dbReference>